<reference evidence="1" key="1">
    <citation type="journal article" date="2020" name="New Phytol.">
        <title>Comparative genomics reveals dynamic genome evolution in host specialist ectomycorrhizal fungi.</title>
        <authorList>
            <person name="Lofgren L.A."/>
            <person name="Nguyen N.H."/>
            <person name="Vilgalys R."/>
            <person name="Ruytinx J."/>
            <person name="Liao H.L."/>
            <person name="Branco S."/>
            <person name="Kuo A."/>
            <person name="LaButti K."/>
            <person name="Lipzen A."/>
            <person name="Andreopoulos W."/>
            <person name="Pangilinan J."/>
            <person name="Riley R."/>
            <person name="Hundley H."/>
            <person name="Na H."/>
            <person name="Barry K."/>
            <person name="Grigoriev I.V."/>
            <person name="Stajich J.E."/>
            <person name="Kennedy P.G."/>
        </authorList>
    </citation>
    <scope>NUCLEOTIDE SEQUENCE</scope>
    <source>
        <strain evidence="1">S12</strain>
    </source>
</reference>
<evidence type="ECO:0000313" key="1">
    <source>
        <dbReference type="EMBL" id="KAG1789279.1"/>
    </source>
</evidence>
<name>A0A9P7DE57_9AGAM</name>
<protein>
    <submittedName>
        <fullName evidence="1">Uncharacterized protein</fullName>
    </submittedName>
</protein>
<accession>A0A9P7DE57</accession>
<proteinExistence type="predicted"/>
<dbReference type="AlphaFoldDB" id="A0A9P7DE57"/>
<dbReference type="GeneID" id="64597535"/>
<dbReference type="RefSeq" id="XP_041156381.1">
    <property type="nucleotide sequence ID" value="XM_041303771.1"/>
</dbReference>
<dbReference type="OrthoDB" id="2706852at2759"/>
<sequence>MFSICSAVYILSARLSMFAIRSQAVVYFVYARLSMYFRGILHLFRIGFTIFQLLSYTDSIKAYLTLFKHILGGQRECA</sequence>
<comment type="caution">
    <text evidence="1">The sequence shown here is derived from an EMBL/GenBank/DDBJ whole genome shotgun (WGS) entry which is preliminary data.</text>
</comment>
<dbReference type="Proteomes" id="UP000719766">
    <property type="component" value="Unassembled WGS sequence"/>
</dbReference>
<dbReference type="EMBL" id="JABBWE010000060">
    <property type="protein sequence ID" value="KAG1789279.1"/>
    <property type="molecule type" value="Genomic_DNA"/>
</dbReference>
<keyword evidence="2" id="KW-1185">Reference proteome</keyword>
<evidence type="ECO:0000313" key="2">
    <source>
        <dbReference type="Proteomes" id="UP000719766"/>
    </source>
</evidence>
<organism evidence="1 2">
    <name type="scientific">Suillus plorans</name>
    <dbReference type="NCBI Taxonomy" id="116603"/>
    <lineage>
        <taxon>Eukaryota</taxon>
        <taxon>Fungi</taxon>
        <taxon>Dikarya</taxon>
        <taxon>Basidiomycota</taxon>
        <taxon>Agaricomycotina</taxon>
        <taxon>Agaricomycetes</taxon>
        <taxon>Agaricomycetidae</taxon>
        <taxon>Boletales</taxon>
        <taxon>Suillineae</taxon>
        <taxon>Suillaceae</taxon>
        <taxon>Suillus</taxon>
    </lineage>
</organism>
<gene>
    <name evidence="1" type="ORF">HD556DRAFT_1398753</name>
</gene>